<feature type="region of interest" description="Disordered" evidence="1">
    <location>
        <begin position="1"/>
        <end position="58"/>
    </location>
</feature>
<evidence type="ECO:0000313" key="3">
    <source>
        <dbReference type="Proteomes" id="UP000277928"/>
    </source>
</evidence>
<evidence type="ECO:0000256" key="1">
    <source>
        <dbReference type="SAM" id="MobiDB-lite"/>
    </source>
</evidence>
<gene>
    <name evidence="2" type="ORF">NLS_LOCUS9515</name>
</gene>
<dbReference type="Proteomes" id="UP000277928">
    <property type="component" value="Unassembled WGS sequence"/>
</dbReference>
<proteinExistence type="predicted"/>
<feature type="compositionally biased region" description="Polar residues" evidence="1">
    <location>
        <begin position="44"/>
        <end position="58"/>
    </location>
</feature>
<evidence type="ECO:0000313" key="2">
    <source>
        <dbReference type="EMBL" id="VDM91868.1"/>
    </source>
</evidence>
<protein>
    <submittedName>
        <fullName evidence="2">Uncharacterized protein</fullName>
    </submittedName>
</protein>
<dbReference type="AlphaFoldDB" id="A0A3P7LWW5"/>
<name>A0A3P7LWW5_LITSI</name>
<sequence>MQFQKAQTAQTKPLHPPAQKRPKTQQMEPLDLSVPKFGERETESQNSLVNKKLPNSSYSVDTFASSLSLKGH</sequence>
<accession>A0A3P7LWW5</accession>
<feature type="compositionally biased region" description="Polar residues" evidence="1">
    <location>
        <begin position="1"/>
        <end position="11"/>
    </location>
</feature>
<dbReference type="EMBL" id="UYRX01001656">
    <property type="protein sequence ID" value="VDM91868.1"/>
    <property type="molecule type" value="Genomic_DNA"/>
</dbReference>
<feature type="non-terminal residue" evidence="2">
    <location>
        <position position="72"/>
    </location>
</feature>
<reference evidence="2 3" key="1">
    <citation type="submission" date="2018-08" db="EMBL/GenBank/DDBJ databases">
        <authorList>
            <person name="Laetsch R D."/>
            <person name="Stevens L."/>
            <person name="Kumar S."/>
            <person name="Blaxter L. M."/>
        </authorList>
    </citation>
    <scope>NUCLEOTIDE SEQUENCE [LARGE SCALE GENOMIC DNA]</scope>
</reference>
<organism evidence="2 3">
    <name type="scientific">Litomosoides sigmodontis</name>
    <name type="common">Filarial nematode worm</name>
    <dbReference type="NCBI Taxonomy" id="42156"/>
    <lineage>
        <taxon>Eukaryota</taxon>
        <taxon>Metazoa</taxon>
        <taxon>Ecdysozoa</taxon>
        <taxon>Nematoda</taxon>
        <taxon>Chromadorea</taxon>
        <taxon>Rhabditida</taxon>
        <taxon>Spirurina</taxon>
        <taxon>Spiruromorpha</taxon>
        <taxon>Filarioidea</taxon>
        <taxon>Onchocercidae</taxon>
        <taxon>Litomosoides</taxon>
    </lineage>
</organism>
<keyword evidence="3" id="KW-1185">Reference proteome</keyword>